<organism evidence="1 2">
    <name type="scientific">Golovinomyces cichoracearum</name>
    <dbReference type="NCBI Taxonomy" id="62708"/>
    <lineage>
        <taxon>Eukaryota</taxon>
        <taxon>Fungi</taxon>
        <taxon>Dikarya</taxon>
        <taxon>Ascomycota</taxon>
        <taxon>Pezizomycotina</taxon>
        <taxon>Leotiomycetes</taxon>
        <taxon>Erysiphales</taxon>
        <taxon>Erysiphaceae</taxon>
        <taxon>Golovinomyces</taxon>
    </lineage>
</organism>
<dbReference type="SUPFAM" id="SSF53098">
    <property type="entry name" value="Ribonuclease H-like"/>
    <property type="match status" value="1"/>
</dbReference>
<accession>A0A420IZU1</accession>
<dbReference type="InterPro" id="IPR012337">
    <property type="entry name" value="RNaseH-like_sf"/>
</dbReference>
<dbReference type="GO" id="GO:0003676">
    <property type="term" value="F:nucleic acid binding"/>
    <property type="evidence" value="ECO:0007669"/>
    <property type="project" value="InterPro"/>
</dbReference>
<sequence length="107" mass="12341">MVRLEKWKEKELDTNLKIIAVRSDNAAEIREKLDDWSRQGARREPTIVYEGSHQNGFSERNIKHVEAGITSSLKDAGLPLEFWDWAAEHSTYLWNIMPHGPVVNGVR</sequence>
<protein>
    <submittedName>
        <fullName evidence="1">Uncharacterized protein</fullName>
    </submittedName>
</protein>
<gene>
    <name evidence="1" type="ORF">GcM1_197036</name>
</gene>
<proteinExistence type="predicted"/>
<comment type="caution">
    <text evidence="1">The sequence shown here is derived from an EMBL/GenBank/DDBJ whole genome shotgun (WGS) entry which is preliminary data.</text>
</comment>
<dbReference type="AlphaFoldDB" id="A0A420IZU1"/>
<dbReference type="Gene3D" id="3.30.420.10">
    <property type="entry name" value="Ribonuclease H-like superfamily/Ribonuclease H"/>
    <property type="match status" value="1"/>
</dbReference>
<dbReference type="EMBL" id="MCBS01019710">
    <property type="protein sequence ID" value="RKF80056.1"/>
    <property type="molecule type" value="Genomic_DNA"/>
</dbReference>
<name>A0A420IZU1_9PEZI</name>
<dbReference type="Proteomes" id="UP000285326">
    <property type="component" value="Unassembled WGS sequence"/>
</dbReference>
<evidence type="ECO:0000313" key="1">
    <source>
        <dbReference type="EMBL" id="RKF80056.1"/>
    </source>
</evidence>
<evidence type="ECO:0000313" key="2">
    <source>
        <dbReference type="Proteomes" id="UP000285326"/>
    </source>
</evidence>
<reference evidence="1 2" key="1">
    <citation type="journal article" date="2018" name="BMC Genomics">
        <title>Comparative genome analyses reveal sequence features reflecting distinct modes of host-adaptation between dicot and monocot powdery mildew.</title>
        <authorList>
            <person name="Wu Y."/>
            <person name="Ma X."/>
            <person name="Pan Z."/>
            <person name="Kale S.D."/>
            <person name="Song Y."/>
            <person name="King H."/>
            <person name="Zhang Q."/>
            <person name="Presley C."/>
            <person name="Deng X."/>
            <person name="Wei C.I."/>
            <person name="Xiao S."/>
        </authorList>
    </citation>
    <scope>NUCLEOTIDE SEQUENCE [LARGE SCALE GENOMIC DNA]</scope>
    <source>
        <strain evidence="1">UMSG1</strain>
    </source>
</reference>
<dbReference type="InterPro" id="IPR036397">
    <property type="entry name" value="RNaseH_sf"/>
</dbReference>